<evidence type="ECO:0000256" key="4">
    <source>
        <dbReference type="ARBA" id="ARBA00022475"/>
    </source>
</evidence>
<comment type="subcellular location">
    <subcellularLocation>
        <location evidence="1 8">Cell membrane</location>
        <topology evidence="1 8">Multi-pass membrane protein</topology>
    </subcellularLocation>
</comment>
<sequence>MSSTFDLLALVGAGTLAGIINAIAGGGTFFTFATLMAIGLPPVAANATSAVSVLPGQIASALAYRREIAALARVLVPLCAISAVGGLFGGWLLLNTDDTTFRGLVPWLLLFATILFAVSPRIPAFMQHIRGGAGMTTNPVPKATIGALALQGIVAIYGGYFGAGMGIMMLASLSIVFGDRFHDANASKNILAVFMQGFAVILFVFSGLVQWPEAVVITLSSITGGFLGVVVARRVPVPVMRWTVVAVGAALSAWYFVN</sequence>
<dbReference type="Pfam" id="PF01925">
    <property type="entry name" value="TauE"/>
    <property type="match status" value="1"/>
</dbReference>
<accession>A0A438AL71</accession>
<dbReference type="RefSeq" id="WP_127904862.1">
    <property type="nucleotide sequence ID" value="NZ_RQXX01000001.1"/>
</dbReference>
<dbReference type="InterPro" id="IPR002781">
    <property type="entry name" value="TM_pro_TauE-like"/>
</dbReference>
<feature type="transmembrane region" description="Helical" evidence="8">
    <location>
        <begin position="74"/>
        <end position="94"/>
    </location>
</feature>
<evidence type="ECO:0000313" key="9">
    <source>
        <dbReference type="EMBL" id="RVV99420.1"/>
    </source>
</evidence>
<dbReference type="PANTHER" id="PTHR30269">
    <property type="entry name" value="TRANSMEMBRANE PROTEIN YFCA"/>
    <property type="match status" value="1"/>
</dbReference>
<keyword evidence="5 8" id="KW-0812">Transmembrane</keyword>
<comment type="similarity">
    <text evidence="2 8">Belongs to the 4-toluene sulfonate uptake permease (TSUP) (TC 2.A.102) family.</text>
</comment>
<keyword evidence="4 8" id="KW-1003">Cell membrane</keyword>
<dbReference type="Proteomes" id="UP000285908">
    <property type="component" value="Unassembled WGS sequence"/>
</dbReference>
<feature type="transmembrane region" description="Helical" evidence="8">
    <location>
        <begin position="32"/>
        <end position="54"/>
    </location>
</feature>
<dbReference type="AlphaFoldDB" id="A0A438AL71"/>
<evidence type="ECO:0000256" key="3">
    <source>
        <dbReference type="ARBA" id="ARBA00022448"/>
    </source>
</evidence>
<feature type="transmembrane region" description="Helical" evidence="8">
    <location>
        <begin position="214"/>
        <end position="232"/>
    </location>
</feature>
<keyword evidence="10" id="KW-1185">Reference proteome</keyword>
<evidence type="ECO:0000256" key="6">
    <source>
        <dbReference type="ARBA" id="ARBA00022989"/>
    </source>
</evidence>
<protein>
    <recommendedName>
        <fullName evidence="8">Probable membrane transporter protein</fullName>
    </recommendedName>
</protein>
<keyword evidence="6 8" id="KW-1133">Transmembrane helix</keyword>
<evidence type="ECO:0000256" key="5">
    <source>
        <dbReference type="ARBA" id="ARBA00022692"/>
    </source>
</evidence>
<keyword evidence="7 8" id="KW-0472">Membrane</keyword>
<dbReference type="OrthoDB" id="9807082at2"/>
<keyword evidence="3" id="KW-0813">Transport</keyword>
<proteinExistence type="inferred from homology"/>
<name>A0A438AL71_9RHOB</name>
<evidence type="ECO:0000256" key="7">
    <source>
        <dbReference type="ARBA" id="ARBA00023136"/>
    </source>
</evidence>
<dbReference type="GO" id="GO:0005886">
    <property type="term" value="C:plasma membrane"/>
    <property type="evidence" value="ECO:0007669"/>
    <property type="project" value="UniProtKB-SubCell"/>
</dbReference>
<dbReference type="PANTHER" id="PTHR30269:SF0">
    <property type="entry name" value="MEMBRANE TRANSPORTER PROTEIN YFCA-RELATED"/>
    <property type="match status" value="1"/>
</dbReference>
<organism evidence="9 10">
    <name type="scientific">Mesobaculum littorinae</name>
    <dbReference type="NCBI Taxonomy" id="2486419"/>
    <lineage>
        <taxon>Bacteria</taxon>
        <taxon>Pseudomonadati</taxon>
        <taxon>Pseudomonadota</taxon>
        <taxon>Alphaproteobacteria</taxon>
        <taxon>Rhodobacterales</taxon>
        <taxon>Roseobacteraceae</taxon>
        <taxon>Mesobaculum</taxon>
    </lineage>
</organism>
<evidence type="ECO:0000256" key="1">
    <source>
        <dbReference type="ARBA" id="ARBA00004651"/>
    </source>
</evidence>
<feature type="transmembrane region" description="Helical" evidence="8">
    <location>
        <begin position="100"/>
        <end position="118"/>
    </location>
</feature>
<reference evidence="9 10" key="1">
    <citation type="submission" date="2018-11" db="EMBL/GenBank/DDBJ databases">
        <title>Mesobaculum littorinae gen. nov., sp. nov., isolated from Littorina scabra that represents a novel genus of the order Rhodobacteraceae.</title>
        <authorList>
            <person name="Li F."/>
        </authorList>
    </citation>
    <scope>NUCLEOTIDE SEQUENCE [LARGE SCALE GENOMIC DNA]</scope>
    <source>
        <strain evidence="9 10">M0103</strain>
    </source>
</reference>
<dbReference type="InterPro" id="IPR052017">
    <property type="entry name" value="TSUP"/>
</dbReference>
<feature type="transmembrane region" description="Helical" evidence="8">
    <location>
        <begin position="163"/>
        <end position="178"/>
    </location>
</feature>
<comment type="caution">
    <text evidence="9">The sequence shown here is derived from an EMBL/GenBank/DDBJ whole genome shotgun (WGS) entry which is preliminary data.</text>
</comment>
<feature type="transmembrane region" description="Helical" evidence="8">
    <location>
        <begin position="239"/>
        <end position="257"/>
    </location>
</feature>
<evidence type="ECO:0000256" key="2">
    <source>
        <dbReference type="ARBA" id="ARBA00009142"/>
    </source>
</evidence>
<dbReference type="EMBL" id="RQXX01000001">
    <property type="protein sequence ID" value="RVV99420.1"/>
    <property type="molecule type" value="Genomic_DNA"/>
</dbReference>
<feature type="transmembrane region" description="Helical" evidence="8">
    <location>
        <begin position="190"/>
        <end position="208"/>
    </location>
</feature>
<evidence type="ECO:0000256" key="8">
    <source>
        <dbReference type="RuleBase" id="RU363041"/>
    </source>
</evidence>
<evidence type="ECO:0000313" key="10">
    <source>
        <dbReference type="Proteomes" id="UP000285908"/>
    </source>
</evidence>
<gene>
    <name evidence="9" type="ORF">EKE94_01665</name>
</gene>